<gene>
    <name evidence="4" type="ORF">DLM85_08345</name>
</gene>
<keyword evidence="4" id="KW-0808">Transferase</keyword>
<dbReference type="SUPFAM" id="SSF55874">
    <property type="entry name" value="ATPase domain of HSP90 chaperone/DNA topoisomerase II/histidine kinase"/>
    <property type="match status" value="1"/>
</dbReference>
<dbReference type="AlphaFoldDB" id="A0A328BNJ5"/>
<feature type="transmembrane region" description="Helical" evidence="2">
    <location>
        <begin position="12"/>
        <end position="35"/>
    </location>
</feature>
<dbReference type="Proteomes" id="UP000248553">
    <property type="component" value="Unassembled WGS sequence"/>
</dbReference>
<dbReference type="PANTHER" id="PTHR34220:SF7">
    <property type="entry name" value="SENSOR HISTIDINE KINASE YPDA"/>
    <property type="match status" value="1"/>
</dbReference>
<proteinExistence type="predicted"/>
<dbReference type="Gene3D" id="3.30.565.10">
    <property type="entry name" value="Histidine kinase-like ATPase, C-terminal domain"/>
    <property type="match status" value="1"/>
</dbReference>
<dbReference type="OrthoDB" id="9792992at2"/>
<keyword evidence="2" id="KW-0472">Membrane</keyword>
<dbReference type="PANTHER" id="PTHR34220">
    <property type="entry name" value="SENSOR HISTIDINE KINASE YPDA"/>
    <property type="match status" value="1"/>
</dbReference>
<sequence>MNFSRHLFAHSLRGVLGSLGVCVLMAYGISGIVYFTTEFVYVTEESLVYMLGTIGANIVDAVVALLVCQVVMRLRRHGLPRRWQQYAAVMLATLVLALVAEWLMWLVLRQLDGSGLPLGGESALPVKVSPVVVAVLYYFLWERYSQLGQTISDQAYQLLQLEKLRTKAELDALQARINPHFLFNALNSIASLVTLDPARAEEMTLLLAKLFRYTTGTSGSPLNAVHSELDIVRTYLAIEQVRFQERLTYSVDVAPALEHLLIPRFLLQPLVENAVKHGISRLAEHGHIHVDIRRRGAEVVLAVHDNGPAFPGAVLPGYGLQSIQDKLRLLYGPDATLSIQATPRKQVEIAFAAHLLTSSSDSPTHASHSDRRRAPGPPAAHVLA</sequence>
<feature type="transmembrane region" description="Helical" evidence="2">
    <location>
        <begin position="47"/>
        <end position="74"/>
    </location>
</feature>
<accession>A0A328BNJ5</accession>
<feature type="region of interest" description="Disordered" evidence="1">
    <location>
        <begin position="359"/>
        <end position="384"/>
    </location>
</feature>
<keyword evidence="2" id="KW-0812">Transmembrane</keyword>
<evidence type="ECO:0000259" key="3">
    <source>
        <dbReference type="Pfam" id="PF06580"/>
    </source>
</evidence>
<dbReference type="InterPro" id="IPR010559">
    <property type="entry name" value="Sig_transdc_His_kin_internal"/>
</dbReference>
<evidence type="ECO:0000313" key="5">
    <source>
        <dbReference type="Proteomes" id="UP000248553"/>
    </source>
</evidence>
<evidence type="ECO:0000256" key="1">
    <source>
        <dbReference type="SAM" id="MobiDB-lite"/>
    </source>
</evidence>
<reference evidence="5" key="1">
    <citation type="submission" date="2018-05" db="EMBL/GenBank/DDBJ databases">
        <authorList>
            <person name="Nie L."/>
        </authorList>
    </citation>
    <scope>NUCLEOTIDE SEQUENCE [LARGE SCALE GENOMIC DNA]</scope>
    <source>
        <strain evidence="5">NL</strain>
    </source>
</reference>
<comment type="caution">
    <text evidence="4">The sequence shown here is derived from an EMBL/GenBank/DDBJ whole genome shotgun (WGS) entry which is preliminary data.</text>
</comment>
<evidence type="ECO:0000256" key="2">
    <source>
        <dbReference type="SAM" id="Phobius"/>
    </source>
</evidence>
<keyword evidence="4" id="KW-0418">Kinase</keyword>
<dbReference type="GO" id="GO:0000155">
    <property type="term" value="F:phosphorelay sensor kinase activity"/>
    <property type="evidence" value="ECO:0007669"/>
    <property type="project" value="InterPro"/>
</dbReference>
<dbReference type="RefSeq" id="WP_111477654.1">
    <property type="nucleotide sequence ID" value="NZ_QHKM01000002.1"/>
</dbReference>
<dbReference type="InterPro" id="IPR050640">
    <property type="entry name" value="Bact_2-comp_sensor_kinase"/>
</dbReference>
<organism evidence="4 5">
    <name type="scientific">Hymenobacter edaphi</name>
    <dbReference type="NCBI Taxonomy" id="2211146"/>
    <lineage>
        <taxon>Bacteria</taxon>
        <taxon>Pseudomonadati</taxon>
        <taxon>Bacteroidota</taxon>
        <taxon>Cytophagia</taxon>
        <taxon>Cytophagales</taxon>
        <taxon>Hymenobacteraceae</taxon>
        <taxon>Hymenobacter</taxon>
    </lineage>
</organism>
<dbReference type="EMBL" id="QHKM01000002">
    <property type="protein sequence ID" value="RAK68041.1"/>
    <property type="molecule type" value="Genomic_DNA"/>
</dbReference>
<keyword evidence="5" id="KW-1185">Reference proteome</keyword>
<dbReference type="Pfam" id="PF06580">
    <property type="entry name" value="His_kinase"/>
    <property type="match status" value="1"/>
</dbReference>
<evidence type="ECO:0000313" key="4">
    <source>
        <dbReference type="EMBL" id="RAK68041.1"/>
    </source>
</evidence>
<feature type="domain" description="Signal transduction histidine kinase internal region" evidence="3">
    <location>
        <begin position="168"/>
        <end position="247"/>
    </location>
</feature>
<dbReference type="GO" id="GO:0016020">
    <property type="term" value="C:membrane"/>
    <property type="evidence" value="ECO:0007669"/>
    <property type="project" value="InterPro"/>
</dbReference>
<keyword evidence="2" id="KW-1133">Transmembrane helix</keyword>
<feature type="transmembrane region" description="Helical" evidence="2">
    <location>
        <begin position="86"/>
        <end position="108"/>
    </location>
</feature>
<feature type="transmembrane region" description="Helical" evidence="2">
    <location>
        <begin position="123"/>
        <end position="141"/>
    </location>
</feature>
<protein>
    <submittedName>
        <fullName evidence="4">Histidine kinase</fullName>
    </submittedName>
</protein>
<name>A0A328BNJ5_9BACT</name>
<dbReference type="InterPro" id="IPR036890">
    <property type="entry name" value="HATPase_C_sf"/>
</dbReference>